<proteinExistence type="predicted"/>
<sequence length="70" mass="8340">MNSVTLNTIEGWNNYILSLESKLLNMWPLINCNKFHDNHVEQMRNAAINLNWHIISLKNELKKYNKMLLI</sequence>
<dbReference type="RefSeq" id="YP_003969740.1">
    <property type="nucleotide sequence ID" value="NC_014637.1"/>
</dbReference>
<accession>E3T4M8</accession>
<dbReference type="EMBL" id="GU244497">
    <property type="protein sequence ID" value="ADO67141.1"/>
    <property type="molecule type" value="Genomic_DNA"/>
</dbReference>
<dbReference type="Proteomes" id="UP000029781">
    <property type="component" value="Segment"/>
</dbReference>
<dbReference type="KEGG" id="vg:9887510"/>
<protein>
    <submittedName>
        <fullName evidence="1">Uncharacterized protein</fullName>
    </submittedName>
</protein>
<dbReference type="GeneID" id="9887510"/>
<reference evidence="1 2" key="1">
    <citation type="journal article" date="2010" name="Proc. Natl. Acad. Sci. U.S.A.">
        <title>Giant virus with a remarkable complement of genes infects marine zooplankton.</title>
        <authorList>
            <person name="Fischer M.G."/>
            <person name="Allen M.J."/>
            <person name="Wilson W.H."/>
            <person name="Suttle C.A."/>
        </authorList>
    </citation>
    <scope>NUCLEOTIDE SEQUENCE [LARGE SCALE GENOMIC DNA]</scope>
    <source>
        <strain evidence="1 2">BV-PW1</strain>
    </source>
</reference>
<evidence type="ECO:0000313" key="1">
    <source>
        <dbReference type="EMBL" id="ADO67141.1"/>
    </source>
</evidence>
<evidence type="ECO:0000313" key="2">
    <source>
        <dbReference type="Proteomes" id="UP000029781"/>
    </source>
</evidence>
<gene>
    <name evidence="1" type="ORF">crov108</name>
</gene>
<organism evidence="1 2">
    <name type="scientific">Cafeteria roenbergensis virus (strain BV-PW1)</name>
    <name type="common">CroV</name>
    <dbReference type="NCBI Taxonomy" id="693272"/>
    <lineage>
        <taxon>Viruses</taxon>
        <taxon>Varidnaviria</taxon>
        <taxon>Bamfordvirae</taxon>
        <taxon>Nucleocytoviricota</taxon>
        <taxon>Megaviricetes</taxon>
        <taxon>Imitervirales</taxon>
        <taxon>Mimiviridae</taxon>
        <taxon>Aliimimivirinae</taxon>
        <taxon>Rheavirus</taxon>
        <taxon>Rheavirus sinusmexicani</taxon>
    </lineage>
</organism>
<organismHost>
    <name type="scientific">Cafeteria roenbergensis</name>
    <name type="common">Marine flagellate</name>
    <dbReference type="NCBI Taxonomy" id="33653"/>
</organismHost>
<name>E3T4M8_CROVB</name>
<keyword evidence="2" id="KW-1185">Reference proteome</keyword>